<reference evidence="7" key="1">
    <citation type="journal article" date="2015" name="Genome Announc.">
        <title>Complete Genome Sequence of Herbaspirillum hiltneri N3 (DSM 17495), Isolated from Surface-Sterilized Wheat Roots.</title>
        <authorList>
            <person name="Guizelini D."/>
            <person name="Saizaki P.M."/>
            <person name="Coimbra N.A."/>
            <person name="Weiss V.A."/>
            <person name="Faoro H."/>
            <person name="Sfeir M.Z."/>
            <person name="Baura V.A."/>
            <person name="Monteiro R.A."/>
            <person name="Chubatsu L.S."/>
            <person name="Souza E.M."/>
            <person name="Cruz L.M."/>
            <person name="Pedrosa F.O."/>
            <person name="Raittz R.T."/>
            <person name="Marchaukoski J.N."/>
            <person name="Steffens M.B."/>
        </authorList>
    </citation>
    <scope>NUCLEOTIDE SEQUENCE [LARGE SCALE GENOMIC DNA]</scope>
    <source>
        <strain evidence="7">N3</strain>
    </source>
</reference>
<dbReference type="SUPFAM" id="SSF53850">
    <property type="entry name" value="Periplasmic binding protein-like II"/>
    <property type="match status" value="1"/>
</dbReference>
<keyword evidence="7" id="KW-1185">Reference proteome</keyword>
<dbReference type="Gene3D" id="3.40.190.10">
    <property type="entry name" value="Periplasmic binding protein-like II"/>
    <property type="match status" value="2"/>
</dbReference>
<dbReference type="PROSITE" id="PS50931">
    <property type="entry name" value="HTH_LYSR"/>
    <property type="match status" value="1"/>
</dbReference>
<dbReference type="InterPro" id="IPR036388">
    <property type="entry name" value="WH-like_DNA-bd_sf"/>
</dbReference>
<dbReference type="CDD" id="cd05466">
    <property type="entry name" value="PBP2_LTTR_substrate"/>
    <property type="match status" value="1"/>
</dbReference>
<dbReference type="InterPro" id="IPR005119">
    <property type="entry name" value="LysR_subst-bd"/>
</dbReference>
<accession>A0ABN4HSX5</accession>
<evidence type="ECO:0000256" key="2">
    <source>
        <dbReference type="ARBA" id="ARBA00023015"/>
    </source>
</evidence>
<dbReference type="Pfam" id="PF03466">
    <property type="entry name" value="LysR_substrate"/>
    <property type="match status" value="1"/>
</dbReference>
<dbReference type="PRINTS" id="PR00039">
    <property type="entry name" value="HTHLYSR"/>
</dbReference>
<dbReference type="PANTHER" id="PTHR30126:SF2">
    <property type="entry name" value="HTH-TYPE TRANSCRIPTIONAL REGULATOR YJIE"/>
    <property type="match status" value="1"/>
</dbReference>
<dbReference type="PANTHER" id="PTHR30126">
    <property type="entry name" value="HTH-TYPE TRANSCRIPTIONAL REGULATOR"/>
    <property type="match status" value="1"/>
</dbReference>
<evidence type="ECO:0000313" key="7">
    <source>
        <dbReference type="Proteomes" id="UP000063429"/>
    </source>
</evidence>
<evidence type="ECO:0000313" key="6">
    <source>
        <dbReference type="EMBL" id="AKZ61629.1"/>
    </source>
</evidence>
<dbReference type="Pfam" id="PF00126">
    <property type="entry name" value="HTH_1"/>
    <property type="match status" value="1"/>
</dbReference>
<dbReference type="InterPro" id="IPR036390">
    <property type="entry name" value="WH_DNA-bd_sf"/>
</dbReference>
<dbReference type="InterPro" id="IPR000847">
    <property type="entry name" value="LysR_HTH_N"/>
</dbReference>
<sequence>METKWLEDFISLAETRSFSRSAELRHVTQPAFSRRIQSLEAWLGSDLIDRTSYPTRLTAAGEVFYEQAVEMLGQINNTRALLRGKRPAAQTTVDFAVPHTLSLTYFPKWLSSLESGFGALNTRLIALNVHDAVMTIVEGGCDLLLCYHHPRQPVQLDSSRYDMLSMGKESVRPYSRCDRTGKPDYVFPGSSKAPLPFLSYTPNAYLGRMVELILTDAKKPLHLEKHYETDMSESLKMMALEGHGVAFLPESSVTREVRNKQLARADGAQGEWEVEMEIRLYRERPTPQRSGKVVVARLWDYLQELEAGRNAAVVRTKKASKAP</sequence>
<feature type="domain" description="HTH lysR-type" evidence="5">
    <location>
        <begin position="1"/>
        <end position="58"/>
    </location>
</feature>
<protein>
    <submittedName>
        <fullName evidence="6">LysR family transcriptional regulator</fullName>
    </submittedName>
</protein>
<comment type="similarity">
    <text evidence="1">Belongs to the LysR transcriptional regulatory family.</text>
</comment>
<dbReference type="RefSeq" id="WP_053195132.1">
    <property type="nucleotide sequence ID" value="NZ_CP011409.1"/>
</dbReference>
<evidence type="ECO:0000259" key="5">
    <source>
        <dbReference type="PROSITE" id="PS50931"/>
    </source>
</evidence>
<gene>
    <name evidence="6" type="ORF">F506_02150</name>
</gene>
<evidence type="ECO:0000256" key="4">
    <source>
        <dbReference type="ARBA" id="ARBA00023163"/>
    </source>
</evidence>
<keyword evidence="2" id="KW-0805">Transcription regulation</keyword>
<dbReference type="Gene3D" id="1.10.10.10">
    <property type="entry name" value="Winged helix-like DNA-binding domain superfamily/Winged helix DNA-binding domain"/>
    <property type="match status" value="1"/>
</dbReference>
<name>A0ABN4HSX5_9BURK</name>
<evidence type="ECO:0000256" key="3">
    <source>
        <dbReference type="ARBA" id="ARBA00023125"/>
    </source>
</evidence>
<dbReference type="SUPFAM" id="SSF46785">
    <property type="entry name" value="Winged helix' DNA-binding domain"/>
    <property type="match status" value="1"/>
</dbReference>
<dbReference type="EMBL" id="CP011409">
    <property type="protein sequence ID" value="AKZ61629.1"/>
    <property type="molecule type" value="Genomic_DNA"/>
</dbReference>
<keyword evidence="4" id="KW-0804">Transcription</keyword>
<evidence type="ECO:0000256" key="1">
    <source>
        <dbReference type="ARBA" id="ARBA00009437"/>
    </source>
</evidence>
<keyword evidence="3" id="KW-0238">DNA-binding</keyword>
<dbReference type="Proteomes" id="UP000063429">
    <property type="component" value="Chromosome"/>
</dbReference>
<proteinExistence type="inferred from homology"/>
<organism evidence="6 7">
    <name type="scientific">Herbaspirillum hiltneri N3</name>
    <dbReference type="NCBI Taxonomy" id="1262470"/>
    <lineage>
        <taxon>Bacteria</taxon>
        <taxon>Pseudomonadati</taxon>
        <taxon>Pseudomonadota</taxon>
        <taxon>Betaproteobacteria</taxon>
        <taxon>Burkholderiales</taxon>
        <taxon>Oxalobacteraceae</taxon>
        <taxon>Herbaspirillum</taxon>
    </lineage>
</organism>